<reference evidence="2 3" key="1">
    <citation type="submission" date="2023-07" db="EMBL/GenBank/DDBJ databases">
        <title>Genomic Encyclopedia of Type Strains, Phase IV (KMG-IV): sequencing the most valuable type-strain genomes for metagenomic binning, comparative biology and taxonomic classification.</title>
        <authorList>
            <person name="Goeker M."/>
        </authorList>
    </citation>
    <scope>NUCLEOTIDE SEQUENCE [LARGE SCALE GENOMIC DNA]</scope>
    <source>
        <strain evidence="2 3">DSM 100301</strain>
    </source>
</reference>
<evidence type="ECO:0000313" key="2">
    <source>
        <dbReference type="EMBL" id="MDQ0453994.1"/>
    </source>
</evidence>
<organism evidence="2 3">
    <name type="scientific">Rhizobium paknamense</name>
    <dbReference type="NCBI Taxonomy" id="1206817"/>
    <lineage>
        <taxon>Bacteria</taxon>
        <taxon>Pseudomonadati</taxon>
        <taxon>Pseudomonadota</taxon>
        <taxon>Alphaproteobacteria</taxon>
        <taxon>Hyphomicrobiales</taxon>
        <taxon>Rhizobiaceae</taxon>
        <taxon>Rhizobium/Agrobacterium group</taxon>
        <taxon>Rhizobium</taxon>
    </lineage>
</organism>
<name>A0ABU0I6Z2_9HYPH</name>
<dbReference type="EMBL" id="JAUSWH010000001">
    <property type="protein sequence ID" value="MDQ0453994.1"/>
    <property type="molecule type" value="Genomic_DNA"/>
</dbReference>
<protein>
    <submittedName>
        <fullName evidence="2">Uncharacterized protein</fullName>
    </submittedName>
</protein>
<evidence type="ECO:0000256" key="1">
    <source>
        <dbReference type="SAM" id="MobiDB-lite"/>
    </source>
</evidence>
<accession>A0ABU0I6Z2</accession>
<feature type="region of interest" description="Disordered" evidence="1">
    <location>
        <begin position="1"/>
        <end position="33"/>
    </location>
</feature>
<evidence type="ECO:0000313" key="3">
    <source>
        <dbReference type="Proteomes" id="UP001235269"/>
    </source>
</evidence>
<comment type="caution">
    <text evidence="2">The sequence shown here is derived from an EMBL/GenBank/DDBJ whole genome shotgun (WGS) entry which is preliminary data.</text>
</comment>
<dbReference type="Proteomes" id="UP001235269">
    <property type="component" value="Unassembled WGS sequence"/>
</dbReference>
<gene>
    <name evidence="2" type="ORF">QO005_000309</name>
</gene>
<keyword evidence="3" id="KW-1185">Reference proteome</keyword>
<sequence>MRGILNPSNEGGFYLKKPVDNIPARAPRQRRQRRTTVIRMSVSGRQRHNPVATAVLGLIKRPVSLTQQMLG</sequence>
<proteinExistence type="predicted"/>